<evidence type="ECO:0000256" key="7">
    <source>
        <dbReference type="SAM" id="MobiDB-lite"/>
    </source>
</evidence>
<evidence type="ECO:0000256" key="1">
    <source>
        <dbReference type="ARBA" id="ARBA00004138"/>
    </source>
</evidence>
<proteinExistence type="predicted"/>
<keyword evidence="3" id="KW-0963">Cytoplasm</keyword>
<dbReference type="EMBL" id="CM026427">
    <property type="protein sequence ID" value="KAG0568433.1"/>
    <property type="molecule type" value="Genomic_DNA"/>
</dbReference>
<evidence type="ECO:0000256" key="4">
    <source>
        <dbReference type="ARBA" id="ARBA00023212"/>
    </source>
</evidence>
<feature type="compositionally biased region" description="Basic and acidic residues" evidence="7">
    <location>
        <begin position="97"/>
        <end position="113"/>
    </location>
</feature>
<dbReference type="GO" id="GO:0005516">
    <property type="term" value="F:calmodulin binding"/>
    <property type="evidence" value="ECO:0007669"/>
    <property type="project" value="TreeGrafter"/>
</dbReference>
<dbReference type="Pfam" id="PF13864">
    <property type="entry name" value="Enkurin"/>
    <property type="match status" value="1"/>
</dbReference>
<comment type="caution">
    <text evidence="9">The sequence shown here is derived from an EMBL/GenBank/DDBJ whole genome shotgun (WGS) entry which is preliminary data.</text>
</comment>
<protein>
    <recommendedName>
        <fullName evidence="8">Enkurin domain-containing protein</fullName>
    </recommendedName>
</protein>
<feature type="region of interest" description="Disordered" evidence="7">
    <location>
        <begin position="165"/>
        <end position="193"/>
    </location>
</feature>
<keyword evidence="10" id="KW-1185">Reference proteome</keyword>
<evidence type="ECO:0000259" key="8">
    <source>
        <dbReference type="PROSITE" id="PS51665"/>
    </source>
</evidence>
<gene>
    <name evidence="9" type="ORF">KC19_6G019300</name>
</gene>
<feature type="compositionally biased region" description="Polar residues" evidence="7">
    <location>
        <begin position="171"/>
        <end position="181"/>
    </location>
</feature>
<accession>A0A8T0HAJ5</accession>
<feature type="compositionally biased region" description="Basic residues" evidence="7">
    <location>
        <begin position="65"/>
        <end position="75"/>
    </location>
</feature>
<evidence type="ECO:0000256" key="5">
    <source>
        <dbReference type="ARBA" id="ARBA00023273"/>
    </source>
</evidence>
<dbReference type="InterPro" id="IPR052102">
    <property type="entry name" value="Enkurin_domain-protein"/>
</dbReference>
<keyword evidence="5" id="KW-0966">Cell projection</keyword>
<evidence type="ECO:0000313" key="9">
    <source>
        <dbReference type="EMBL" id="KAG0568433.1"/>
    </source>
</evidence>
<organism evidence="9 10">
    <name type="scientific">Ceratodon purpureus</name>
    <name type="common">Fire moss</name>
    <name type="synonym">Dicranum purpureum</name>
    <dbReference type="NCBI Taxonomy" id="3225"/>
    <lineage>
        <taxon>Eukaryota</taxon>
        <taxon>Viridiplantae</taxon>
        <taxon>Streptophyta</taxon>
        <taxon>Embryophyta</taxon>
        <taxon>Bryophyta</taxon>
        <taxon>Bryophytina</taxon>
        <taxon>Bryopsida</taxon>
        <taxon>Dicranidae</taxon>
        <taxon>Pseudoditrichales</taxon>
        <taxon>Ditrichaceae</taxon>
        <taxon>Ceratodon</taxon>
    </lineage>
</organism>
<dbReference type="InterPro" id="IPR027012">
    <property type="entry name" value="Enkurin_dom"/>
</dbReference>
<feature type="region of interest" description="Disordered" evidence="7">
    <location>
        <begin position="51"/>
        <end position="113"/>
    </location>
</feature>
<feature type="domain" description="Enkurin" evidence="8">
    <location>
        <begin position="162"/>
        <end position="254"/>
    </location>
</feature>
<keyword evidence="6" id="KW-0175">Coiled coil</keyword>
<dbReference type="AlphaFoldDB" id="A0A8T0HAJ5"/>
<dbReference type="GO" id="GO:0005929">
    <property type="term" value="C:cilium"/>
    <property type="evidence" value="ECO:0007669"/>
    <property type="project" value="UniProtKB-SubCell"/>
</dbReference>
<comment type="subcellular location">
    <subcellularLocation>
        <location evidence="1">Cell projection</location>
        <location evidence="1">Cilium</location>
    </subcellularLocation>
    <subcellularLocation>
        <location evidence="2">Cytoplasm</location>
        <location evidence="2">Cytoskeleton</location>
    </subcellularLocation>
</comment>
<dbReference type="PANTHER" id="PTHR21490">
    <property type="entry name" value="ENKURIN-RELATED"/>
    <property type="match status" value="1"/>
</dbReference>
<evidence type="ECO:0000256" key="6">
    <source>
        <dbReference type="SAM" id="Coils"/>
    </source>
</evidence>
<feature type="region of interest" description="Disordered" evidence="7">
    <location>
        <begin position="1"/>
        <end position="34"/>
    </location>
</feature>
<reference evidence="9 10" key="1">
    <citation type="submission" date="2020-06" db="EMBL/GenBank/DDBJ databases">
        <title>WGS assembly of Ceratodon purpureus strain R40.</title>
        <authorList>
            <person name="Carey S.B."/>
            <person name="Jenkins J."/>
            <person name="Shu S."/>
            <person name="Lovell J.T."/>
            <person name="Sreedasyam A."/>
            <person name="Maumus F."/>
            <person name="Tiley G.P."/>
            <person name="Fernandez-Pozo N."/>
            <person name="Barry K."/>
            <person name="Chen C."/>
            <person name="Wang M."/>
            <person name="Lipzen A."/>
            <person name="Daum C."/>
            <person name="Saski C.A."/>
            <person name="Payton A.C."/>
            <person name="Mcbreen J.C."/>
            <person name="Conrad R.E."/>
            <person name="Kollar L.M."/>
            <person name="Olsson S."/>
            <person name="Huttunen S."/>
            <person name="Landis J.B."/>
            <person name="Wickett N.J."/>
            <person name="Johnson M.G."/>
            <person name="Rensing S.A."/>
            <person name="Grimwood J."/>
            <person name="Schmutz J."/>
            <person name="Mcdaniel S.F."/>
        </authorList>
    </citation>
    <scope>NUCLEOTIDE SEQUENCE [LARGE SCALE GENOMIC DNA]</scope>
    <source>
        <strain evidence="9 10">R40</strain>
    </source>
</reference>
<sequence length="266" mass="30501">MWESNESVFNVIKPPPEKRRRSPARAPDNAPNPMTVRHLLWKMKNNLKIREAATFGRPPGSSTPRPRRFLKKHSKEPRLSDPHRIIRNGGGSVSDRCMSKKDPLPDLEKNPPKYGLKSDTDYITANAVMVIRAKPNRAHWPKKEKPPMTDPGFGRLPAYLTKRKKELAQKASKNSPKNQGECQHPGTRRLDGDEKQTIINGLKIKWAVLNAEYQRLPFIADTDAQKIRRNRYEDELENLQRDISLLSRKVVLVSEKSPSKFKPPLL</sequence>
<name>A0A8T0HAJ5_CERPU</name>
<dbReference type="PANTHER" id="PTHR21490:SF0">
    <property type="entry name" value="ENKURIN"/>
    <property type="match status" value="1"/>
</dbReference>
<dbReference type="PROSITE" id="PS51665">
    <property type="entry name" value="ENKURIN"/>
    <property type="match status" value="1"/>
</dbReference>
<evidence type="ECO:0000256" key="2">
    <source>
        <dbReference type="ARBA" id="ARBA00004245"/>
    </source>
</evidence>
<keyword evidence="4" id="KW-0206">Cytoskeleton</keyword>
<dbReference type="GO" id="GO:0005856">
    <property type="term" value="C:cytoskeleton"/>
    <property type="evidence" value="ECO:0007669"/>
    <property type="project" value="UniProtKB-SubCell"/>
</dbReference>
<feature type="coiled-coil region" evidence="6">
    <location>
        <begin position="222"/>
        <end position="256"/>
    </location>
</feature>
<evidence type="ECO:0000256" key="3">
    <source>
        <dbReference type="ARBA" id="ARBA00022490"/>
    </source>
</evidence>
<dbReference type="Proteomes" id="UP000822688">
    <property type="component" value="Chromosome 6"/>
</dbReference>
<evidence type="ECO:0000313" key="10">
    <source>
        <dbReference type="Proteomes" id="UP000822688"/>
    </source>
</evidence>